<evidence type="ECO:0000313" key="2">
    <source>
        <dbReference type="Proteomes" id="UP001152531"/>
    </source>
</evidence>
<gene>
    <name evidence="1" type="ORF">CLIB1444_15S02058</name>
</gene>
<organism evidence="1 2">
    <name type="scientific">[Candida] jaroonii</name>
    <dbReference type="NCBI Taxonomy" id="467808"/>
    <lineage>
        <taxon>Eukaryota</taxon>
        <taxon>Fungi</taxon>
        <taxon>Dikarya</taxon>
        <taxon>Ascomycota</taxon>
        <taxon>Saccharomycotina</taxon>
        <taxon>Pichiomycetes</taxon>
        <taxon>Debaryomycetaceae</taxon>
        <taxon>Yamadazyma</taxon>
    </lineage>
</organism>
<dbReference type="EMBL" id="CALSDN010000015">
    <property type="protein sequence ID" value="CAH6723473.1"/>
    <property type="molecule type" value="Genomic_DNA"/>
</dbReference>
<dbReference type="Proteomes" id="UP001152531">
    <property type="component" value="Unassembled WGS sequence"/>
</dbReference>
<sequence>MQFDNHGGDLLSDLWQIKSESRYQSSQNFNNGNYNNVGQIPTTYRSNSVGSNGNLTLGNNLNNGGNGSYDIWSNDLTKIPSNNSTDANFLNYNYQSTTYSPTYSPNYSPISLSSTNLSSLPNLSTEKNEETASNASDDKKPINTQLYKTELCGSFIKTNYCPYGNKCQFAHGENELKFVKRPNNYRSKDCVNWKNFGTCRYGNRCCFKHD</sequence>
<keyword evidence="2" id="KW-1185">Reference proteome</keyword>
<evidence type="ECO:0000313" key="1">
    <source>
        <dbReference type="EMBL" id="CAH6723473.1"/>
    </source>
</evidence>
<protein>
    <submittedName>
        <fullName evidence="1">Uncharacterized protein</fullName>
    </submittedName>
</protein>
<reference evidence="1" key="1">
    <citation type="submission" date="2022-06" db="EMBL/GenBank/DDBJ databases">
        <authorList>
            <person name="Legras J.-L."/>
            <person name="Devillers H."/>
            <person name="Grondin C."/>
        </authorList>
    </citation>
    <scope>NUCLEOTIDE SEQUENCE</scope>
    <source>
        <strain evidence="1">CLIB 1444</strain>
    </source>
</reference>
<comment type="caution">
    <text evidence="1">The sequence shown here is derived from an EMBL/GenBank/DDBJ whole genome shotgun (WGS) entry which is preliminary data.</text>
</comment>
<name>A0ACA9YEM0_9ASCO</name>
<proteinExistence type="predicted"/>
<accession>A0ACA9YEM0</accession>